<dbReference type="EMBL" id="JAODUP010000399">
    <property type="protein sequence ID" value="KAK2150571.1"/>
    <property type="molecule type" value="Genomic_DNA"/>
</dbReference>
<reference evidence="3" key="1">
    <citation type="journal article" date="2023" name="Mol. Biol. Evol.">
        <title>Third-Generation Sequencing Reveals the Adaptive Role of the Epigenome in Three Deep-Sea Polychaetes.</title>
        <authorList>
            <person name="Perez M."/>
            <person name="Aroh O."/>
            <person name="Sun Y."/>
            <person name="Lan Y."/>
            <person name="Juniper S.K."/>
            <person name="Young C.R."/>
            <person name="Angers B."/>
            <person name="Qian P.Y."/>
        </authorList>
    </citation>
    <scope>NUCLEOTIDE SEQUENCE</scope>
    <source>
        <strain evidence="3">P08H-3</strain>
    </source>
</reference>
<feature type="domain" description="Apple" evidence="2">
    <location>
        <begin position="44"/>
        <end position="86"/>
    </location>
</feature>
<gene>
    <name evidence="3" type="ORF">LSH36_399g00010</name>
</gene>
<sequence>MQVNNSLVVLFTFLLPLVVGDMLLFESTNYKDMSKGPPNVTRIDIIGSLATQSACLSRCARNDDCKAIVYQNRRCSLFASSKEAEDLDATAMAVGEVASYKKRGPPVVV</sequence>
<evidence type="ECO:0000313" key="3">
    <source>
        <dbReference type="EMBL" id="KAK2150571.1"/>
    </source>
</evidence>
<dbReference type="Pfam" id="PF00024">
    <property type="entry name" value="PAN_1"/>
    <property type="match status" value="1"/>
</dbReference>
<evidence type="ECO:0000313" key="4">
    <source>
        <dbReference type="Proteomes" id="UP001208570"/>
    </source>
</evidence>
<evidence type="ECO:0000256" key="1">
    <source>
        <dbReference type="SAM" id="SignalP"/>
    </source>
</evidence>
<dbReference type="Proteomes" id="UP001208570">
    <property type="component" value="Unassembled WGS sequence"/>
</dbReference>
<dbReference type="AlphaFoldDB" id="A0AAD9JCQ8"/>
<comment type="caution">
    <text evidence="3">The sequence shown here is derived from an EMBL/GenBank/DDBJ whole genome shotgun (WGS) entry which is preliminary data.</text>
</comment>
<feature type="chain" id="PRO_5042178475" description="Apple domain-containing protein" evidence="1">
    <location>
        <begin position="21"/>
        <end position="109"/>
    </location>
</feature>
<accession>A0AAD9JCQ8</accession>
<dbReference type="SUPFAM" id="SSF57414">
    <property type="entry name" value="Hairpin loop containing domain-like"/>
    <property type="match status" value="1"/>
</dbReference>
<dbReference type="InterPro" id="IPR003609">
    <property type="entry name" value="Pan_app"/>
</dbReference>
<organism evidence="3 4">
    <name type="scientific">Paralvinella palmiformis</name>
    <dbReference type="NCBI Taxonomy" id="53620"/>
    <lineage>
        <taxon>Eukaryota</taxon>
        <taxon>Metazoa</taxon>
        <taxon>Spiralia</taxon>
        <taxon>Lophotrochozoa</taxon>
        <taxon>Annelida</taxon>
        <taxon>Polychaeta</taxon>
        <taxon>Sedentaria</taxon>
        <taxon>Canalipalpata</taxon>
        <taxon>Terebellida</taxon>
        <taxon>Terebelliformia</taxon>
        <taxon>Alvinellidae</taxon>
        <taxon>Paralvinella</taxon>
    </lineage>
</organism>
<protein>
    <recommendedName>
        <fullName evidence="2">Apple domain-containing protein</fullName>
    </recommendedName>
</protein>
<feature type="signal peptide" evidence="1">
    <location>
        <begin position="1"/>
        <end position="20"/>
    </location>
</feature>
<keyword evidence="1" id="KW-0732">Signal</keyword>
<dbReference type="Gene3D" id="3.50.4.10">
    <property type="entry name" value="Hepatocyte Growth Factor"/>
    <property type="match status" value="1"/>
</dbReference>
<proteinExistence type="predicted"/>
<keyword evidence="4" id="KW-1185">Reference proteome</keyword>
<name>A0AAD9JCQ8_9ANNE</name>
<evidence type="ECO:0000259" key="2">
    <source>
        <dbReference type="Pfam" id="PF00024"/>
    </source>
</evidence>